<reference evidence="2 3" key="1">
    <citation type="journal article" date="2014" name="BMC Genomics">
        <title>Genome sequencing of four Aureobasidium pullulans varieties: biotechnological potential, stress tolerance, and description of new species.</title>
        <authorList>
            <person name="Gostin Ar C."/>
            <person name="Ohm R.A."/>
            <person name="Kogej T."/>
            <person name="Sonjak S."/>
            <person name="Turk M."/>
            <person name="Zajc J."/>
            <person name="Zalar P."/>
            <person name="Grube M."/>
            <person name="Sun H."/>
            <person name="Han J."/>
            <person name="Sharma A."/>
            <person name="Chiniquy J."/>
            <person name="Ngan C.Y."/>
            <person name="Lipzen A."/>
            <person name="Barry K."/>
            <person name="Grigoriev I.V."/>
            <person name="Gunde-Cimerman N."/>
        </authorList>
    </citation>
    <scope>NUCLEOTIDE SEQUENCE [LARGE SCALE GENOMIC DNA]</scope>
    <source>
        <strain evidence="2 3">CBS 147.97</strain>
    </source>
</reference>
<dbReference type="GeneID" id="25417376"/>
<feature type="compositionally biased region" description="Polar residues" evidence="1">
    <location>
        <begin position="7"/>
        <end position="22"/>
    </location>
</feature>
<feature type="region of interest" description="Disordered" evidence="1">
    <location>
        <begin position="1"/>
        <end position="22"/>
    </location>
</feature>
<dbReference type="Proteomes" id="UP000027730">
    <property type="component" value="Unassembled WGS sequence"/>
</dbReference>
<evidence type="ECO:0000313" key="3">
    <source>
        <dbReference type="Proteomes" id="UP000027730"/>
    </source>
</evidence>
<keyword evidence="3" id="KW-1185">Reference proteome</keyword>
<name>A0A074WBM8_9PEZI</name>
<dbReference type="EMBL" id="KL584717">
    <property type="protein sequence ID" value="KEQ70515.1"/>
    <property type="molecule type" value="Genomic_DNA"/>
</dbReference>
<gene>
    <name evidence="2" type="ORF">M436DRAFT_84604</name>
</gene>
<accession>A0A074WBM8</accession>
<sequence>MDIDSPDTPTGQVPQGQDGTPSLQSQIETATFFDDIVVVPLLEATASQPPSVAMIRSTTEQPSAAVRLTNMTTRRSKSSDMDQRSIRRLNLTRSGEQQTPQPIRQALDELRSRVFTHILQQLTLRNIPTHGIDQRYLNWCLPRLVDHNLWERIMEDLILVTPAELEQVLDLQDVEQVYSGSLTESTRFYIRTFAFTGQEIL</sequence>
<dbReference type="AlphaFoldDB" id="A0A074WBM8"/>
<protein>
    <submittedName>
        <fullName evidence="2">Uncharacterized protein</fullName>
    </submittedName>
</protein>
<dbReference type="RefSeq" id="XP_013424730.1">
    <property type="nucleotide sequence ID" value="XM_013569276.1"/>
</dbReference>
<evidence type="ECO:0000313" key="2">
    <source>
        <dbReference type="EMBL" id="KEQ70515.1"/>
    </source>
</evidence>
<proteinExistence type="predicted"/>
<organism evidence="2 3">
    <name type="scientific">Aureobasidium namibiae CBS 147.97</name>
    <dbReference type="NCBI Taxonomy" id="1043004"/>
    <lineage>
        <taxon>Eukaryota</taxon>
        <taxon>Fungi</taxon>
        <taxon>Dikarya</taxon>
        <taxon>Ascomycota</taxon>
        <taxon>Pezizomycotina</taxon>
        <taxon>Dothideomycetes</taxon>
        <taxon>Dothideomycetidae</taxon>
        <taxon>Dothideales</taxon>
        <taxon>Saccotheciaceae</taxon>
        <taxon>Aureobasidium</taxon>
    </lineage>
</organism>
<dbReference type="HOGENOM" id="CLU_1360163_0_0_1"/>
<evidence type="ECO:0000256" key="1">
    <source>
        <dbReference type="SAM" id="MobiDB-lite"/>
    </source>
</evidence>